<name>A0A6P7FYI9_DIAVI</name>
<dbReference type="AlphaFoldDB" id="A0A6P7FYI9"/>
<dbReference type="RefSeq" id="XP_028137878.1">
    <property type="nucleotide sequence ID" value="XM_028282077.1"/>
</dbReference>
<evidence type="ECO:0000313" key="1">
    <source>
        <dbReference type="RefSeq" id="XP_028137878.1"/>
    </source>
</evidence>
<accession>A0A6P7FYI9</accession>
<dbReference type="InParanoid" id="A0A6P7FYI9"/>
<organism evidence="1">
    <name type="scientific">Diabrotica virgifera virgifera</name>
    <name type="common">western corn rootworm</name>
    <dbReference type="NCBI Taxonomy" id="50390"/>
    <lineage>
        <taxon>Eukaryota</taxon>
        <taxon>Metazoa</taxon>
        <taxon>Ecdysozoa</taxon>
        <taxon>Arthropoda</taxon>
        <taxon>Hexapoda</taxon>
        <taxon>Insecta</taxon>
        <taxon>Pterygota</taxon>
        <taxon>Neoptera</taxon>
        <taxon>Endopterygota</taxon>
        <taxon>Coleoptera</taxon>
        <taxon>Polyphaga</taxon>
        <taxon>Cucujiformia</taxon>
        <taxon>Chrysomeloidea</taxon>
        <taxon>Chrysomelidae</taxon>
        <taxon>Galerucinae</taxon>
        <taxon>Diabroticina</taxon>
        <taxon>Diabroticites</taxon>
        <taxon>Diabrotica</taxon>
    </lineage>
</organism>
<proteinExistence type="predicted"/>
<reference evidence="1" key="1">
    <citation type="submission" date="2025-08" db="UniProtKB">
        <authorList>
            <consortium name="RefSeq"/>
        </authorList>
    </citation>
    <scope>IDENTIFICATION</scope>
    <source>
        <tissue evidence="1">Whole insect</tissue>
    </source>
</reference>
<gene>
    <name evidence="1" type="primary">LOC114332298</name>
</gene>
<sequence length="110" mass="12211">MDVCEQCGSSLKSQYGSTTSLYRSKAATNSQSWWCFGFCNTKESTVILNSELSSVSDQSIDGVYNTRKTIQFDLDAMVNNGIIPKVTTKPVGSSILKTREYKVTTILQMF</sequence>
<protein>
    <submittedName>
        <fullName evidence="1">Uncharacterized protein LOC114332298</fullName>
    </submittedName>
</protein>
<dbReference type="OrthoDB" id="189220at2759"/>